<organism evidence="1 2">
    <name type="scientific">Eretmocerus hayati</name>
    <dbReference type="NCBI Taxonomy" id="131215"/>
    <lineage>
        <taxon>Eukaryota</taxon>
        <taxon>Metazoa</taxon>
        <taxon>Ecdysozoa</taxon>
        <taxon>Arthropoda</taxon>
        <taxon>Hexapoda</taxon>
        <taxon>Insecta</taxon>
        <taxon>Pterygota</taxon>
        <taxon>Neoptera</taxon>
        <taxon>Endopterygota</taxon>
        <taxon>Hymenoptera</taxon>
        <taxon>Apocrita</taxon>
        <taxon>Proctotrupomorpha</taxon>
        <taxon>Chalcidoidea</taxon>
        <taxon>Aphelinidae</taxon>
        <taxon>Aphelininae</taxon>
        <taxon>Eretmocerus</taxon>
    </lineage>
</organism>
<evidence type="ECO:0000313" key="1">
    <source>
        <dbReference type="EMBL" id="KAJ8665507.1"/>
    </source>
</evidence>
<sequence>MADHMDYEEPEHRPYSPPPGPSTLVLDEQPGRRSSLQQEVQHLAEETERVTRLADATPPPTALGRRDRTNHPDAMEETTPTRRERSGTRGVGRPAAERRGTMFQWLVPLPHDQDDPPPRVCFKCWLRGHRSADCPCPGPHHHCVNCGHRGVLVNHCPRCSTAYQLWPGCREARARSTPRTAAEATTSSSRDAPSCNEQDARRRTPEVVDSIPPARVEERIPTPTVTRTPTPAQSPHRSPTPEATSPTEPAGAVSLPRPFPTMSEPGESTPPSSVDQRRGVDETPTPAPRTRAPSSARVPTAPSATSTRPTLRIPEMALRMAAMTSADHQRFQRLVEVAVTMPDDIQERMFTVFFEGLGRQGQ</sequence>
<proteinExistence type="predicted"/>
<keyword evidence="2" id="KW-1185">Reference proteome</keyword>
<dbReference type="Proteomes" id="UP001239111">
    <property type="component" value="Chromosome 4"/>
</dbReference>
<reference evidence="1" key="1">
    <citation type="submission" date="2023-04" db="EMBL/GenBank/DDBJ databases">
        <title>A chromosome-level genome assembly of the parasitoid wasp Eretmocerus hayati.</title>
        <authorList>
            <person name="Zhong Y."/>
            <person name="Liu S."/>
            <person name="Liu Y."/>
        </authorList>
    </citation>
    <scope>NUCLEOTIDE SEQUENCE</scope>
    <source>
        <strain evidence="1">ZJU_SS_LIU_2023</strain>
    </source>
</reference>
<name>A0ACC2N2Y3_9HYME</name>
<accession>A0ACC2N2Y3</accession>
<dbReference type="EMBL" id="CM056744">
    <property type="protein sequence ID" value="KAJ8665507.1"/>
    <property type="molecule type" value="Genomic_DNA"/>
</dbReference>
<gene>
    <name evidence="1" type="ORF">QAD02_007169</name>
</gene>
<evidence type="ECO:0000313" key="2">
    <source>
        <dbReference type="Proteomes" id="UP001239111"/>
    </source>
</evidence>
<comment type="caution">
    <text evidence="1">The sequence shown here is derived from an EMBL/GenBank/DDBJ whole genome shotgun (WGS) entry which is preliminary data.</text>
</comment>
<protein>
    <submittedName>
        <fullName evidence="1">Uncharacterized protein</fullName>
    </submittedName>
</protein>